<evidence type="ECO:0000313" key="2">
    <source>
        <dbReference type="EMBL" id="KKN40457.1"/>
    </source>
</evidence>
<proteinExistence type="predicted"/>
<dbReference type="AlphaFoldDB" id="A0A0F9QTW6"/>
<dbReference type="EMBL" id="LAZR01001704">
    <property type="protein sequence ID" value="KKN40457.1"/>
    <property type="molecule type" value="Genomic_DNA"/>
</dbReference>
<dbReference type="GO" id="GO:0016989">
    <property type="term" value="F:sigma factor antagonist activity"/>
    <property type="evidence" value="ECO:0007669"/>
    <property type="project" value="InterPro"/>
</dbReference>
<organism evidence="2">
    <name type="scientific">marine sediment metagenome</name>
    <dbReference type="NCBI Taxonomy" id="412755"/>
    <lineage>
        <taxon>unclassified sequences</taxon>
        <taxon>metagenomes</taxon>
        <taxon>ecological metagenomes</taxon>
    </lineage>
</organism>
<dbReference type="PANTHER" id="PTHR38104:SF1">
    <property type="entry name" value="ANTI-SIGMA-E FACTOR RSEA"/>
    <property type="match status" value="1"/>
</dbReference>
<gene>
    <name evidence="2" type="ORF">LCGC14_0733200</name>
</gene>
<dbReference type="PANTHER" id="PTHR38104">
    <property type="match status" value="1"/>
</dbReference>
<dbReference type="InterPro" id="IPR036147">
    <property type="entry name" value="Anti-sigma_E_RseA_N_sf"/>
</dbReference>
<dbReference type="Gene3D" id="1.10.10.880">
    <property type="entry name" value="Anti sigma-E protein RseA, N-terminal domain"/>
    <property type="match status" value="1"/>
</dbReference>
<sequence length="194" mass="21237">MDDRLRETLSAMLDDEADELSVRRLLSHEDQSDVHAQWQRWQGIHDLMHRSHSPVEGLDVSTAVREMLDGRIRSQAVPELVTREASRRWQWPALAMVAAALMVGFGAGAGWDSGQPFPDALAFVTATETPDAEPANAVSTSEDPPVQEVALQGLNEKQWEHVSRYLLEHAQHNSVGAGQGSVGYARLASASGGY</sequence>
<feature type="domain" description="Anti sigma-E protein RseA N-terminal" evidence="1">
    <location>
        <begin position="6"/>
        <end position="76"/>
    </location>
</feature>
<accession>A0A0F9QTW6</accession>
<dbReference type="Pfam" id="PF03872">
    <property type="entry name" value="RseA_N"/>
    <property type="match status" value="1"/>
</dbReference>
<dbReference type="SUPFAM" id="SSF89069">
    <property type="entry name" value="N-terminal, cytoplasmic domain of anti-sigmaE factor RseA"/>
    <property type="match status" value="1"/>
</dbReference>
<dbReference type="CDD" id="cd16328">
    <property type="entry name" value="RseA_N"/>
    <property type="match status" value="1"/>
</dbReference>
<protein>
    <recommendedName>
        <fullName evidence="1">Anti sigma-E protein RseA N-terminal domain-containing protein</fullName>
    </recommendedName>
</protein>
<dbReference type="InterPro" id="IPR052383">
    <property type="entry name" value="Anti-sigma-E_RseA-like"/>
</dbReference>
<comment type="caution">
    <text evidence="2">The sequence shown here is derived from an EMBL/GenBank/DDBJ whole genome shotgun (WGS) entry which is preliminary data.</text>
</comment>
<reference evidence="2" key="1">
    <citation type="journal article" date="2015" name="Nature">
        <title>Complex archaea that bridge the gap between prokaryotes and eukaryotes.</title>
        <authorList>
            <person name="Spang A."/>
            <person name="Saw J.H."/>
            <person name="Jorgensen S.L."/>
            <person name="Zaremba-Niedzwiedzka K."/>
            <person name="Martijn J."/>
            <person name="Lind A.E."/>
            <person name="van Eijk R."/>
            <person name="Schleper C."/>
            <person name="Guy L."/>
            <person name="Ettema T.J."/>
        </authorList>
    </citation>
    <scope>NUCLEOTIDE SEQUENCE</scope>
</reference>
<dbReference type="InterPro" id="IPR005572">
    <property type="entry name" value="Anti-sigma_E_RseA_N"/>
</dbReference>
<evidence type="ECO:0000259" key="1">
    <source>
        <dbReference type="Pfam" id="PF03872"/>
    </source>
</evidence>
<name>A0A0F9QTW6_9ZZZZ</name>